<feature type="region of interest" description="Disordered" evidence="1">
    <location>
        <begin position="113"/>
        <end position="156"/>
    </location>
</feature>
<evidence type="ECO:0000313" key="3">
    <source>
        <dbReference type="EMBL" id="BDZ57707.1"/>
    </source>
</evidence>
<evidence type="ECO:0000256" key="1">
    <source>
        <dbReference type="SAM" id="MobiDB-lite"/>
    </source>
</evidence>
<dbReference type="RefSeq" id="WP_350227090.1">
    <property type="nucleotide sequence ID" value="NZ_AP027735.1"/>
</dbReference>
<dbReference type="InterPro" id="IPR043472">
    <property type="entry name" value="Macro_dom-like"/>
</dbReference>
<proteinExistence type="predicted"/>
<evidence type="ECO:0000259" key="2">
    <source>
        <dbReference type="Pfam" id="PF02789"/>
    </source>
</evidence>
<evidence type="ECO:0000313" key="4">
    <source>
        <dbReference type="Proteomes" id="UP001321421"/>
    </source>
</evidence>
<dbReference type="SUPFAM" id="SSF52949">
    <property type="entry name" value="Macro domain-like"/>
    <property type="match status" value="1"/>
</dbReference>
<dbReference type="Pfam" id="PF02789">
    <property type="entry name" value="Peptidase_M17_N"/>
    <property type="match status" value="1"/>
</dbReference>
<sequence length="156" mass="15363">MTTLTLTDKDASTVKADVLVLLAGKNDDGVALIPTHGLADESVEHVNATLAAIGAGGGPDETIKLTGVPGVASPLVVVSGTGLTGEPKASDHETIRAAAGAAVRGLAGTKHVALTAPGPSSELAGAVAEERSSGHTPSRPTARPPTPGRSRSPRSA</sequence>
<gene>
    <name evidence="3" type="ORF">GCM10025872_13640</name>
</gene>
<protein>
    <recommendedName>
        <fullName evidence="2">Peptidase M17 leucyl aminopeptidase N-terminal domain-containing protein</fullName>
    </recommendedName>
</protein>
<accession>A0ABN6YP45</accession>
<dbReference type="Proteomes" id="UP001321421">
    <property type="component" value="Chromosome"/>
</dbReference>
<dbReference type="Gene3D" id="3.40.220.10">
    <property type="entry name" value="Leucine Aminopeptidase, subunit E, domain 1"/>
    <property type="match status" value="1"/>
</dbReference>
<dbReference type="InterPro" id="IPR008283">
    <property type="entry name" value="Peptidase_M17_N"/>
</dbReference>
<reference evidence="4" key="1">
    <citation type="journal article" date="2019" name="Int. J. Syst. Evol. Microbiol.">
        <title>The Global Catalogue of Microorganisms (GCM) 10K type strain sequencing project: providing services to taxonomists for standard genome sequencing and annotation.</title>
        <authorList>
            <consortium name="The Broad Institute Genomics Platform"/>
            <consortium name="The Broad Institute Genome Sequencing Center for Infectious Disease"/>
            <person name="Wu L."/>
            <person name="Ma J."/>
        </authorList>
    </citation>
    <scope>NUCLEOTIDE SEQUENCE [LARGE SCALE GENOMIC DNA]</scope>
    <source>
        <strain evidence="4">NBRC 110608</strain>
    </source>
</reference>
<organism evidence="3 4">
    <name type="scientific">Barrientosiimonas endolithica</name>
    <dbReference type="NCBI Taxonomy" id="1535208"/>
    <lineage>
        <taxon>Bacteria</taxon>
        <taxon>Bacillati</taxon>
        <taxon>Actinomycetota</taxon>
        <taxon>Actinomycetes</taxon>
        <taxon>Micrococcales</taxon>
        <taxon>Dermacoccaceae</taxon>
        <taxon>Barrientosiimonas</taxon>
    </lineage>
</organism>
<feature type="domain" description="Peptidase M17 leucyl aminopeptidase N-terminal" evidence="2">
    <location>
        <begin position="38"/>
        <end position="117"/>
    </location>
</feature>
<dbReference type="EMBL" id="AP027735">
    <property type="protein sequence ID" value="BDZ57707.1"/>
    <property type="molecule type" value="Genomic_DNA"/>
</dbReference>
<name>A0ABN6YP45_9MICO</name>
<keyword evidence="4" id="KW-1185">Reference proteome</keyword>